<proteinExistence type="predicted"/>
<dbReference type="Gene3D" id="3.30.60.30">
    <property type="match status" value="1"/>
</dbReference>
<protein>
    <recommendedName>
        <fullName evidence="1">Kazal-like domain-containing protein</fullName>
    </recommendedName>
</protein>
<feature type="domain" description="Kazal-like" evidence="1">
    <location>
        <begin position="8"/>
        <end position="66"/>
    </location>
</feature>
<dbReference type="GeneTree" id="ENSGT00940000178139"/>
<dbReference type="Ensembl" id="ENSACIT00000029763.1">
    <property type="protein sequence ID" value="ENSACIP00000028994.1"/>
    <property type="gene ID" value="ENSACIG00000022455.1"/>
</dbReference>
<dbReference type="OMA" id="CMSEAHG"/>
<dbReference type="SMART" id="SM00280">
    <property type="entry name" value="KAZAL"/>
    <property type="match status" value="1"/>
</dbReference>
<evidence type="ECO:0000313" key="3">
    <source>
        <dbReference type="Proteomes" id="UP000261340"/>
    </source>
</evidence>
<evidence type="ECO:0000313" key="2">
    <source>
        <dbReference type="Ensembl" id="ENSACIP00000028994.1"/>
    </source>
</evidence>
<dbReference type="Pfam" id="PF07648">
    <property type="entry name" value="Kazal_2"/>
    <property type="match status" value="1"/>
</dbReference>
<reference evidence="2" key="1">
    <citation type="submission" date="2025-08" db="UniProtKB">
        <authorList>
            <consortium name="Ensembl"/>
        </authorList>
    </citation>
    <scope>IDENTIFICATION</scope>
</reference>
<dbReference type="AlphaFoldDB" id="A0A3Q0T4N3"/>
<dbReference type="InterPro" id="IPR002350">
    <property type="entry name" value="Kazal_dom"/>
</dbReference>
<dbReference type="Proteomes" id="UP000261340">
    <property type="component" value="Unplaced"/>
</dbReference>
<sequence>MTTVESALYASLNCQRTKPEPSCVCQEKGPVCGSDGWTHPNICQLREAASCSNTTLKLSGRGACYSSYCTFLFQISSFQES</sequence>
<dbReference type="CDD" id="cd00104">
    <property type="entry name" value="KAZAL_FS"/>
    <property type="match status" value="1"/>
</dbReference>
<dbReference type="PROSITE" id="PS51465">
    <property type="entry name" value="KAZAL_2"/>
    <property type="match status" value="1"/>
</dbReference>
<accession>A0A3Q0T4N3</accession>
<keyword evidence="3" id="KW-1185">Reference proteome</keyword>
<dbReference type="InterPro" id="IPR036058">
    <property type="entry name" value="Kazal_dom_sf"/>
</dbReference>
<reference evidence="2" key="2">
    <citation type="submission" date="2025-09" db="UniProtKB">
        <authorList>
            <consortium name="Ensembl"/>
        </authorList>
    </citation>
    <scope>IDENTIFICATION</scope>
</reference>
<evidence type="ECO:0000259" key="1">
    <source>
        <dbReference type="PROSITE" id="PS51465"/>
    </source>
</evidence>
<name>A0A3Q0T4N3_AMPCI</name>
<organism evidence="2 3">
    <name type="scientific">Amphilophus citrinellus</name>
    <name type="common">Midas cichlid</name>
    <name type="synonym">Cichlasoma citrinellum</name>
    <dbReference type="NCBI Taxonomy" id="61819"/>
    <lineage>
        <taxon>Eukaryota</taxon>
        <taxon>Metazoa</taxon>
        <taxon>Chordata</taxon>
        <taxon>Craniata</taxon>
        <taxon>Vertebrata</taxon>
        <taxon>Euteleostomi</taxon>
        <taxon>Actinopterygii</taxon>
        <taxon>Neopterygii</taxon>
        <taxon>Teleostei</taxon>
        <taxon>Neoteleostei</taxon>
        <taxon>Acanthomorphata</taxon>
        <taxon>Ovalentaria</taxon>
        <taxon>Cichlomorphae</taxon>
        <taxon>Cichliformes</taxon>
        <taxon>Cichlidae</taxon>
        <taxon>New World cichlids</taxon>
        <taxon>Cichlasomatinae</taxon>
        <taxon>Heroini</taxon>
        <taxon>Amphilophus</taxon>
    </lineage>
</organism>
<dbReference type="SUPFAM" id="SSF100895">
    <property type="entry name" value="Kazal-type serine protease inhibitors"/>
    <property type="match status" value="1"/>
</dbReference>